<keyword evidence="4" id="KW-0862">Zinc</keyword>
<dbReference type="GO" id="GO:0008270">
    <property type="term" value="F:zinc ion binding"/>
    <property type="evidence" value="ECO:0007669"/>
    <property type="project" value="UniProtKB-KW"/>
</dbReference>
<dbReference type="Pfam" id="PF00096">
    <property type="entry name" value="zf-C2H2"/>
    <property type="match status" value="3"/>
</dbReference>
<dbReference type="PANTHER" id="PTHR24379:SF121">
    <property type="entry name" value="C2H2-TYPE DOMAIN-CONTAINING PROTEIN"/>
    <property type="match status" value="1"/>
</dbReference>
<evidence type="ECO:0000256" key="5">
    <source>
        <dbReference type="PROSITE-ProRule" id="PRU00042"/>
    </source>
</evidence>
<dbReference type="EMBL" id="CAVLEF010000278">
    <property type="protein sequence ID" value="CAK1554426.1"/>
    <property type="molecule type" value="Genomic_DNA"/>
</dbReference>
<dbReference type="PROSITE" id="PS50157">
    <property type="entry name" value="ZINC_FINGER_C2H2_2"/>
    <property type="match status" value="6"/>
</dbReference>
<keyword evidence="3 5" id="KW-0863">Zinc-finger</keyword>
<accession>A0AAV1K169</accession>
<keyword evidence="8" id="KW-1185">Reference proteome</keyword>
<dbReference type="AlphaFoldDB" id="A0AAV1K169"/>
<feature type="domain" description="C2H2-type" evidence="6">
    <location>
        <begin position="144"/>
        <end position="166"/>
    </location>
</feature>
<organism evidence="7 8">
    <name type="scientific">Leptosia nina</name>
    <dbReference type="NCBI Taxonomy" id="320188"/>
    <lineage>
        <taxon>Eukaryota</taxon>
        <taxon>Metazoa</taxon>
        <taxon>Ecdysozoa</taxon>
        <taxon>Arthropoda</taxon>
        <taxon>Hexapoda</taxon>
        <taxon>Insecta</taxon>
        <taxon>Pterygota</taxon>
        <taxon>Neoptera</taxon>
        <taxon>Endopterygota</taxon>
        <taxon>Lepidoptera</taxon>
        <taxon>Glossata</taxon>
        <taxon>Ditrysia</taxon>
        <taxon>Papilionoidea</taxon>
        <taxon>Pieridae</taxon>
        <taxon>Pierinae</taxon>
        <taxon>Leptosia</taxon>
    </lineage>
</organism>
<dbReference type="SUPFAM" id="SSF57667">
    <property type="entry name" value="beta-beta-alpha zinc fingers"/>
    <property type="match status" value="2"/>
</dbReference>
<evidence type="ECO:0000259" key="6">
    <source>
        <dbReference type="PROSITE" id="PS50157"/>
    </source>
</evidence>
<dbReference type="InterPro" id="IPR013087">
    <property type="entry name" value="Znf_C2H2_type"/>
</dbReference>
<feature type="domain" description="C2H2-type" evidence="6">
    <location>
        <begin position="260"/>
        <end position="287"/>
    </location>
</feature>
<evidence type="ECO:0000256" key="4">
    <source>
        <dbReference type="ARBA" id="ARBA00022833"/>
    </source>
</evidence>
<dbReference type="Proteomes" id="UP001497472">
    <property type="component" value="Unassembled WGS sequence"/>
</dbReference>
<dbReference type="Gene3D" id="3.30.160.60">
    <property type="entry name" value="Classic Zinc Finger"/>
    <property type="match status" value="5"/>
</dbReference>
<keyword evidence="2" id="KW-0677">Repeat</keyword>
<dbReference type="Pfam" id="PF13912">
    <property type="entry name" value="zf-C2H2_6"/>
    <property type="match status" value="1"/>
</dbReference>
<feature type="domain" description="C2H2-type" evidence="6">
    <location>
        <begin position="119"/>
        <end position="142"/>
    </location>
</feature>
<name>A0AAV1K169_9NEOP</name>
<keyword evidence="1" id="KW-0479">Metal-binding</keyword>
<dbReference type="GO" id="GO:0032502">
    <property type="term" value="P:developmental process"/>
    <property type="evidence" value="ECO:0007669"/>
    <property type="project" value="UniProtKB-ARBA"/>
</dbReference>
<evidence type="ECO:0000313" key="8">
    <source>
        <dbReference type="Proteomes" id="UP001497472"/>
    </source>
</evidence>
<proteinExistence type="predicted"/>
<dbReference type="InterPro" id="IPR036236">
    <property type="entry name" value="Znf_C2H2_sf"/>
</dbReference>
<sequence length="339" mass="39052">MYERLNAATLLQHTTAKPFLYKAPDYKCFYCLKTFYTVASVLEHTDEHPAPDRPKLLKSIKGTSGVKVDISNLRCRLCGDPYSDLVDIKSHLIEIHGKEFYNANNGLVPYDLKEKNGVLSCYKCKKTFNSFFILNTHMNEHSTVVCETCGLGFMSKQRLLNHMIVHQTGAFKCRVCDEVFPTKLKLRYHANRKHDFSEKRIKRLKCPHCLERFSEHYRKMTHLKEVHSIVFAFDCQICEARLPTRKALTQHTTKLHTLSIQCKICNKCFGNNSVLKLHMMSHTGERSFVCSICQKAYKQKKSLKKHMTAHGPVAQGFTCDKCGSGFLNRNDYNAHVKEC</sequence>
<evidence type="ECO:0000313" key="7">
    <source>
        <dbReference type="EMBL" id="CAK1554426.1"/>
    </source>
</evidence>
<comment type="caution">
    <text evidence="7">The sequence shown here is derived from an EMBL/GenBank/DDBJ whole genome shotgun (WGS) entry which is preliminary data.</text>
</comment>
<dbReference type="FunFam" id="3.30.160.60:FF:000202">
    <property type="entry name" value="Zinc finger protein 574"/>
    <property type="match status" value="1"/>
</dbReference>
<feature type="domain" description="C2H2-type" evidence="6">
    <location>
        <begin position="171"/>
        <end position="199"/>
    </location>
</feature>
<evidence type="ECO:0000256" key="3">
    <source>
        <dbReference type="ARBA" id="ARBA00022771"/>
    </source>
</evidence>
<dbReference type="SMART" id="SM00355">
    <property type="entry name" value="ZnF_C2H2"/>
    <property type="match status" value="10"/>
</dbReference>
<feature type="domain" description="C2H2-type" evidence="6">
    <location>
        <begin position="26"/>
        <end position="53"/>
    </location>
</feature>
<protein>
    <recommendedName>
        <fullName evidence="6">C2H2-type domain-containing protein</fullName>
    </recommendedName>
</protein>
<dbReference type="PANTHER" id="PTHR24379">
    <property type="entry name" value="KRAB AND ZINC FINGER DOMAIN-CONTAINING"/>
    <property type="match status" value="1"/>
</dbReference>
<dbReference type="PROSITE" id="PS00028">
    <property type="entry name" value="ZINC_FINGER_C2H2_1"/>
    <property type="match status" value="8"/>
</dbReference>
<gene>
    <name evidence="7" type="ORF">LNINA_LOCUS13342</name>
</gene>
<reference evidence="7 8" key="1">
    <citation type="submission" date="2023-11" db="EMBL/GenBank/DDBJ databases">
        <authorList>
            <person name="Okamura Y."/>
        </authorList>
    </citation>
    <scope>NUCLEOTIDE SEQUENCE [LARGE SCALE GENOMIC DNA]</scope>
</reference>
<evidence type="ECO:0000256" key="1">
    <source>
        <dbReference type="ARBA" id="ARBA00022723"/>
    </source>
</evidence>
<evidence type="ECO:0000256" key="2">
    <source>
        <dbReference type="ARBA" id="ARBA00022737"/>
    </source>
</evidence>
<feature type="domain" description="C2H2-type" evidence="6">
    <location>
        <begin position="288"/>
        <end position="310"/>
    </location>
</feature>